<evidence type="ECO:0000256" key="1">
    <source>
        <dbReference type="SAM" id="MobiDB-lite"/>
    </source>
</evidence>
<dbReference type="EMBL" id="JACHJU010000001">
    <property type="protein sequence ID" value="MBB4938172.1"/>
    <property type="molecule type" value="Genomic_DNA"/>
</dbReference>
<keyword evidence="3" id="KW-1185">Reference proteome</keyword>
<gene>
    <name evidence="2" type="ORF">FHR32_002477</name>
</gene>
<name>A0A7W7W8C8_9ACTN</name>
<dbReference type="AlphaFoldDB" id="A0A7W7W8C8"/>
<feature type="compositionally biased region" description="Basic and acidic residues" evidence="1">
    <location>
        <begin position="10"/>
        <end position="20"/>
    </location>
</feature>
<reference evidence="2 3" key="1">
    <citation type="submission" date="2020-08" db="EMBL/GenBank/DDBJ databases">
        <title>Sequencing the genomes of 1000 actinobacteria strains.</title>
        <authorList>
            <person name="Klenk H.-P."/>
        </authorList>
    </citation>
    <scope>NUCLEOTIDE SEQUENCE [LARGE SCALE GENOMIC DNA]</scope>
    <source>
        <strain evidence="2 3">DSM 43023</strain>
    </source>
</reference>
<accession>A0A7W7W8C8</accession>
<evidence type="ECO:0000313" key="3">
    <source>
        <dbReference type="Proteomes" id="UP000534286"/>
    </source>
</evidence>
<proteinExistence type="predicted"/>
<protein>
    <submittedName>
        <fullName evidence="2">Uncharacterized protein</fullName>
    </submittedName>
</protein>
<comment type="caution">
    <text evidence="2">The sequence shown here is derived from an EMBL/GenBank/DDBJ whole genome shotgun (WGS) entry which is preliminary data.</text>
</comment>
<sequence length="40" mass="4429">MATPLITSNTDRRGDVRDGDDRILRHRSGLSDRCFPADAA</sequence>
<dbReference type="Proteomes" id="UP000534286">
    <property type="component" value="Unassembled WGS sequence"/>
</dbReference>
<organism evidence="2 3">
    <name type="scientific">Streptosporangium album</name>
    <dbReference type="NCBI Taxonomy" id="47479"/>
    <lineage>
        <taxon>Bacteria</taxon>
        <taxon>Bacillati</taxon>
        <taxon>Actinomycetota</taxon>
        <taxon>Actinomycetes</taxon>
        <taxon>Streptosporangiales</taxon>
        <taxon>Streptosporangiaceae</taxon>
        <taxon>Streptosporangium</taxon>
    </lineage>
</organism>
<dbReference type="RefSeq" id="WP_281390869.1">
    <property type="nucleotide sequence ID" value="NZ_BAABEK010000018.1"/>
</dbReference>
<feature type="region of interest" description="Disordered" evidence="1">
    <location>
        <begin position="1"/>
        <end position="20"/>
    </location>
</feature>
<evidence type="ECO:0000313" key="2">
    <source>
        <dbReference type="EMBL" id="MBB4938172.1"/>
    </source>
</evidence>